<sequence length="142" mass="16031">MDFRQSRQAILRGQNVGEKCGVTEMKLDLFGPKISDVTMLCRFGLSASSFHSHHLTDNTSSDFQTQWQSRYLLKTPCRLFKTACVAHNQTLPCTAPYSLLLLHALHTYQQNLNLLFFLSRPFNFSEEPPPRSPPIATAVSAT</sequence>
<evidence type="ECO:0000313" key="2">
    <source>
        <dbReference type="Proteomes" id="UP001359559"/>
    </source>
</evidence>
<evidence type="ECO:0000313" key="1">
    <source>
        <dbReference type="EMBL" id="KAK7316848.1"/>
    </source>
</evidence>
<keyword evidence="2" id="KW-1185">Reference proteome</keyword>
<dbReference type="Proteomes" id="UP001359559">
    <property type="component" value="Unassembled WGS sequence"/>
</dbReference>
<protein>
    <submittedName>
        <fullName evidence="1">Uncharacterized protein</fullName>
    </submittedName>
</protein>
<dbReference type="EMBL" id="JAYKXN010000001">
    <property type="protein sequence ID" value="KAK7316848.1"/>
    <property type="molecule type" value="Genomic_DNA"/>
</dbReference>
<proteinExistence type="predicted"/>
<dbReference type="AlphaFoldDB" id="A0AAN9Q2U0"/>
<name>A0AAN9Q2U0_CLITE</name>
<reference evidence="1 2" key="1">
    <citation type="submission" date="2024-01" db="EMBL/GenBank/DDBJ databases">
        <title>The genomes of 5 underutilized Papilionoideae crops provide insights into root nodulation and disease resistance.</title>
        <authorList>
            <person name="Yuan L."/>
        </authorList>
    </citation>
    <scope>NUCLEOTIDE SEQUENCE [LARGE SCALE GENOMIC DNA]</scope>
    <source>
        <strain evidence="1">LY-2023</strain>
        <tissue evidence="1">Leaf</tissue>
    </source>
</reference>
<accession>A0AAN9Q2U0</accession>
<organism evidence="1 2">
    <name type="scientific">Clitoria ternatea</name>
    <name type="common">Butterfly pea</name>
    <dbReference type="NCBI Taxonomy" id="43366"/>
    <lineage>
        <taxon>Eukaryota</taxon>
        <taxon>Viridiplantae</taxon>
        <taxon>Streptophyta</taxon>
        <taxon>Embryophyta</taxon>
        <taxon>Tracheophyta</taxon>
        <taxon>Spermatophyta</taxon>
        <taxon>Magnoliopsida</taxon>
        <taxon>eudicotyledons</taxon>
        <taxon>Gunneridae</taxon>
        <taxon>Pentapetalae</taxon>
        <taxon>rosids</taxon>
        <taxon>fabids</taxon>
        <taxon>Fabales</taxon>
        <taxon>Fabaceae</taxon>
        <taxon>Papilionoideae</taxon>
        <taxon>50 kb inversion clade</taxon>
        <taxon>NPAAA clade</taxon>
        <taxon>indigoferoid/millettioid clade</taxon>
        <taxon>Phaseoleae</taxon>
        <taxon>Clitoria</taxon>
    </lineage>
</organism>
<comment type="caution">
    <text evidence="1">The sequence shown here is derived from an EMBL/GenBank/DDBJ whole genome shotgun (WGS) entry which is preliminary data.</text>
</comment>
<gene>
    <name evidence="1" type="ORF">RJT34_00603</name>
</gene>